<feature type="domain" description="DUF6306" evidence="1">
    <location>
        <begin position="11"/>
        <end position="133"/>
    </location>
</feature>
<keyword evidence="3" id="KW-1185">Reference proteome</keyword>
<protein>
    <submittedName>
        <fullName evidence="2">DUF6306 domain-containing protein</fullName>
    </submittedName>
</protein>
<proteinExistence type="predicted"/>
<accession>A0ABY4KSU4</accession>
<organism evidence="2 3">
    <name type="scientific">Pseudomonas knackmussii</name>
    <dbReference type="NCBI Taxonomy" id="65741"/>
    <lineage>
        <taxon>Bacteria</taxon>
        <taxon>Pseudomonadati</taxon>
        <taxon>Pseudomonadota</taxon>
        <taxon>Gammaproteobacteria</taxon>
        <taxon>Pseudomonadales</taxon>
        <taxon>Pseudomonadaceae</taxon>
        <taxon>Pseudomonas</taxon>
    </lineage>
</organism>
<sequence>MTADQLGIARDELIAALNELLAAERAGAQVANASLREATSDIQQSVLQQVHRGEADSCKRLRDCLIMLDAEPAHGRGAFYEKCMAITDLGDRLALVDRGQKWVIRKLQALLEVVTHPGIRQELEAVLQTHEINSDDYAAKAVQLR</sequence>
<reference evidence="2 3" key="1">
    <citation type="submission" date="2022-04" db="EMBL/GenBank/DDBJ databases">
        <title>Pseudomonas knackmussii B09-2.</title>
        <authorList>
            <person name="Deng Y."/>
        </authorList>
    </citation>
    <scope>NUCLEOTIDE SEQUENCE [LARGE SCALE GENOMIC DNA]</scope>
    <source>
        <strain evidence="2 3">B09-2</strain>
    </source>
</reference>
<evidence type="ECO:0000313" key="3">
    <source>
        <dbReference type="Proteomes" id="UP000831189"/>
    </source>
</evidence>
<dbReference type="Proteomes" id="UP000831189">
    <property type="component" value="Chromosome"/>
</dbReference>
<dbReference type="InterPro" id="IPR046273">
    <property type="entry name" value="DUF6306"/>
</dbReference>
<dbReference type="EMBL" id="CP096208">
    <property type="protein sequence ID" value="UPQ82768.1"/>
    <property type="molecule type" value="Genomic_DNA"/>
</dbReference>
<name>A0ABY4KSU4_9PSED</name>
<evidence type="ECO:0000259" key="1">
    <source>
        <dbReference type="Pfam" id="PF19825"/>
    </source>
</evidence>
<evidence type="ECO:0000313" key="2">
    <source>
        <dbReference type="EMBL" id="UPQ82768.1"/>
    </source>
</evidence>
<dbReference type="Pfam" id="PF19825">
    <property type="entry name" value="DUF6306"/>
    <property type="match status" value="1"/>
</dbReference>
<gene>
    <name evidence="2" type="ORF">M0M42_20705</name>
</gene>